<feature type="domain" description="PAC" evidence="3">
    <location>
        <begin position="572"/>
        <end position="624"/>
    </location>
</feature>
<dbReference type="EMBL" id="FOAJ01000007">
    <property type="protein sequence ID" value="SEL39166.1"/>
    <property type="molecule type" value="Genomic_DNA"/>
</dbReference>
<dbReference type="PROSITE" id="PS50887">
    <property type="entry name" value="GGDEF"/>
    <property type="match status" value="1"/>
</dbReference>
<dbReference type="InterPro" id="IPR001633">
    <property type="entry name" value="EAL_dom"/>
</dbReference>
<dbReference type="InterPro" id="IPR029787">
    <property type="entry name" value="Nucleotide_cyclase"/>
</dbReference>
<dbReference type="Gene3D" id="3.20.20.450">
    <property type="entry name" value="EAL domain"/>
    <property type="match status" value="1"/>
</dbReference>
<dbReference type="CDD" id="cd01949">
    <property type="entry name" value="GGDEF"/>
    <property type="match status" value="1"/>
</dbReference>
<reference evidence="7" key="1">
    <citation type="submission" date="2016-10" db="EMBL/GenBank/DDBJ databases">
        <authorList>
            <person name="Varghese N."/>
            <person name="Submissions S."/>
        </authorList>
    </citation>
    <scope>NUCLEOTIDE SEQUENCE [LARGE SCALE GENOMIC DNA]</scope>
    <source>
        <strain evidence="7">LMG 26416</strain>
    </source>
</reference>
<dbReference type="Pfam" id="PF00990">
    <property type="entry name" value="GGDEF"/>
    <property type="match status" value="1"/>
</dbReference>
<evidence type="ECO:0000259" key="2">
    <source>
        <dbReference type="PROSITE" id="PS50112"/>
    </source>
</evidence>
<protein>
    <submittedName>
        <fullName evidence="6">PAS domain S-box-containing protein/diguanylate cyclase (GGDEF) domain-containing protein</fullName>
    </submittedName>
</protein>
<keyword evidence="1" id="KW-0472">Membrane</keyword>
<feature type="transmembrane region" description="Helical" evidence="1">
    <location>
        <begin position="34"/>
        <end position="56"/>
    </location>
</feature>
<dbReference type="SMART" id="SM00091">
    <property type="entry name" value="PAS"/>
    <property type="match status" value="3"/>
</dbReference>
<organism evidence="6 7">
    <name type="scientific">Paraburkholderia caballeronis</name>
    <dbReference type="NCBI Taxonomy" id="416943"/>
    <lineage>
        <taxon>Bacteria</taxon>
        <taxon>Pseudomonadati</taxon>
        <taxon>Pseudomonadota</taxon>
        <taxon>Betaproteobacteria</taxon>
        <taxon>Burkholderiales</taxon>
        <taxon>Burkholderiaceae</taxon>
        <taxon>Paraburkholderia</taxon>
    </lineage>
</organism>
<dbReference type="Gene3D" id="3.30.450.20">
    <property type="entry name" value="PAS domain"/>
    <property type="match status" value="3"/>
</dbReference>
<evidence type="ECO:0000259" key="4">
    <source>
        <dbReference type="PROSITE" id="PS50883"/>
    </source>
</evidence>
<dbReference type="SUPFAM" id="SSF55785">
    <property type="entry name" value="PYP-like sensor domain (PAS domain)"/>
    <property type="match status" value="3"/>
</dbReference>
<dbReference type="InterPro" id="IPR000014">
    <property type="entry name" value="PAS"/>
</dbReference>
<dbReference type="SMART" id="SM00052">
    <property type="entry name" value="EAL"/>
    <property type="match status" value="1"/>
</dbReference>
<evidence type="ECO:0000259" key="3">
    <source>
        <dbReference type="PROSITE" id="PS50113"/>
    </source>
</evidence>
<feature type="domain" description="PAC" evidence="3">
    <location>
        <begin position="448"/>
        <end position="500"/>
    </location>
</feature>
<dbReference type="PROSITE" id="PS50113">
    <property type="entry name" value="PAC"/>
    <property type="match status" value="2"/>
</dbReference>
<evidence type="ECO:0000259" key="5">
    <source>
        <dbReference type="PROSITE" id="PS50887"/>
    </source>
</evidence>
<feature type="domain" description="PAS" evidence="2">
    <location>
        <begin position="497"/>
        <end position="573"/>
    </location>
</feature>
<dbReference type="FunFam" id="3.30.70.270:FF:000001">
    <property type="entry name" value="Diguanylate cyclase domain protein"/>
    <property type="match status" value="1"/>
</dbReference>
<evidence type="ECO:0000256" key="1">
    <source>
        <dbReference type="SAM" id="Phobius"/>
    </source>
</evidence>
<sequence length="1055" mass="114832">MNRRRGTGLGEGSELTPADRRKASALFGSARVQIVTAIAVLCILAAIGLNTALALWQTREQNNALGQQRSVALIKHNLDELQQALLDEHEQLYTVIGTRPFYRRAAYIFPLPALIDYTTSAQHACGSDERCIGLLEELKDMIRHLGRLSNDLAMRSMLKPGSVTVSAPALGEIDARFFQTMGKIVEIRIGADADLDSSVSRASLDAKRVSYFLLGSGLAAAVMLLMLLTRNARIMKTLRVALRTANSNRAKYQRLFLQNPLPIWIVDDETGCIVAVNESAVKAFGYGEAELLTMRLGVLRSEERPQLLDPALEARTLSDDGAVGVWDHRTKSGARLSMIVHHLHTDFDGRRATMCVMLDITGQLTAQAELFRSMQMLEHVLDHIPQGIAWKDSSHRYVGGNEIYARDAGLASRRELAGLTDADLRWGDDPDAVRAEDVEVMAGALVKEHVERAAIAVDGSTVWISETKLPLVDPSGTGVGVLTAYDNITSRRKSELALRLQARALDASINGIVIAEADDGRHPITYVNRAFERMTGLTSAAVVGRDFGSLFGDGDAESWSGVRDALKSGIDANVTLKCDRTDGTTFWNHVLVAPVPDPNGTVTHHVGVMSDVTDVVAYQARLKHQARYDSLTGLPNRTLLDERLAAAIQRAASTGDHVYVLFLDLDHFKEVNDSLGHRVGDALLTQIAGRVSVVIEPSDTIARYGGDEFIVVLERRRGAPVTPLLEGLLAVMAAPARVGEHELFIEASIGVSTYPGDGADADTLIRNADAAMYLAKASGRNQYQFYRPELSESAAARLRMSTRLRVALRDSALTVMYQPQYDMSTGRVVGAEALLRWHDAELGHVSPAVFIPVAEDTGLIRGIGEWVLRKACAQGAEWNCGPRSAVRISVNVSPLQFEHSDLPAVVADALTESGLAPEMLELEVTEGALMRNADHAAGVLAQLREMGVRIAIDDFGTGYSSLSHLKRFPVDRIKIDRAFIKEIGADSETEAITLAVIAMARALRFDVIAEGVETETHRRFLLDHGCVEAQGFLYSPAVRGDALEALIEGAEMTKG</sequence>
<dbReference type="InterPro" id="IPR052155">
    <property type="entry name" value="Biofilm_reg_signaling"/>
</dbReference>
<dbReference type="SMART" id="SM00267">
    <property type="entry name" value="GGDEF"/>
    <property type="match status" value="1"/>
</dbReference>
<dbReference type="STRING" id="416943.SAMN05445871_0844"/>
<dbReference type="NCBIfam" id="TIGR00254">
    <property type="entry name" value="GGDEF"/>
    <property type="match status" value="1"/>
</dbReference>
<dbReference type="CDD" id="cd00130">
    <property type="entry name" value="PAS"/>
    <property type="match status" value="2"/>
</dbReference>
<keyword evidence="7" id="KW-1185">Reference proteome</keyword>
<dbReference type="Pfam" id="PF08448">
    <property type="entry name" value="PAS_4"/>
    <property type="match status" value="1"/>
</dbReference>
<dbReference type="CDD" id="cd01948">
    <property type="entry name" value="EAL"/>
    <property type="match status" value="1"/>
</dbReference>
<evidence type="ECO:0000313" key="7">
    <source>
        <dbReference type="Proteomes" id="UP000199120"/>
    </source>
</evidence>
<dbReference type="InterPro" id="IPR000700">
    <property type="entry name" value="PAS-assoc_C"/>
</dbReference>
<feature type="domain" description="EAL" evidence="4">
    <location>
        <begin position="797"/>
        <end position="1051"/>
    </location>
</feature>
<dbReference type="NCBIfam" id="TIGR00229">
    <property type="entry name" value="sensory_box"/>
    <property type="match status" value="3"/>
</dbReference>
<accession>A0A1H7PUB3</accession>
<keyword evidence="1" id="KW-1133">Transmembrane helix</keyword>
<name>A0A1H7PUB3_9BURK</name>
<dbReference type="RefSeq" id="WP_090542501.1">
    <property type="nucleotide sequence ID" value="NZ_FNSR01000001.1"/>
</dbReference>
<dbReference type="InterPro" id="IPR043128">
    <property type="entry name" value="Rev_trsase/Diguanyl_cyclase"/>
</dbReference>
<dbReference type="InterPro" id="IPR035919">
    <property type="entry name" value="EAL_sf"/>
</dbReference>
<gene>
    <name evidence="6" type="ORF">SAMN05192542_107158</name>
</gene>
<dbReference type="SUPFAM" id="SSF55073">
    <property type="entry name" value="Nucleotide cyclase"/>
    <property type="match status" value="1"/>
</dbReference>
<dbReference type="Proteomes" id="UP000199120">
    <property type="component" value="Unassembled WGS sequence"/>
</dbReference>
<dbReference type="PROSITE" id="PS50112">
    <property type="entry name" value="PAS"/>
    <property type="match status" value="2"/>
</dbReference>
<feature type="transmembrane region" description="Helical" evidence="1">
    <location>
        <begin position="209"/>
        <end position="228"/>
    </location>
</feature>
<dbReference type="PROSITE" id="PS50883">
    <property type="entry name" value="EAL"/>
    <property type="match status" value="1"/>
</dbReference>
<dbReference type="Gene3D" id="3.30.70.270">
    <property type="match status" value="1"/>
</dbReference>
<proteinExistence type="predicted"/>
<dbReference type="PANTHER" id="PTHR44757:SF2">
    <property type="entry name" value="BIOFILM ARCHITECTURE MAINTENANCE PROTEIN MBAA"/>
    <property type="match status" value="1"/>
</dbReference>
<feature type="domain" description="GGDEF" evidence="5">
    <location>
        <begin position="656"/>
        <end position="788"/>
    </location>
</feature>
<evidence type="ECO:0000313" key="6">
    <source>
        <dbReference type="EMBL" id="SEL39166.1"/>
    </source>
</evidence>
<dbReference type="SUPFAM" id="SSF141868">
    <property type="entry name" value="EAL domain-like"/>
    <property type="match status" value="1"/>
</dbReference>
<dbReference type="OrthoDB" id="9813903at2"/>
<keyword evidence="1" id="KW-0812">Transmembrane</keyword>
<dbReference type="GO" id="GO:0003824">
    <property type="term" value="F:catalytic activity"/>
    <property type="evidence" value="ECO:0007669"/>
    <property type="project" value="UniProtKB-ARBA"/>
</dbReference>
<feature type="domain" description="PAS" evidence="2">
    <location>
        <begin position="248"/>
        <end position="292"/>
    </location>
</feature>
<dbReference type="SMART" id="SM00086">
    <property type="entry name" value="PAC"/>
    <property type="match status" value="1"/>
</dbReference>
<dbReference type="AlphaFoldDB" id="A0A1H7PUB3"/>
<dbReference type="Pfam" id="PF00563">
    <property type="entry name" value="EAL"/>
    <property type="match status" value="1"/>
</dbReference>
<dbReference type="InterPro" id="IPR000160">
    <property type="entry name" value="GGDEF_dom"/>
</dbReference>
<dbReference type="Pfam" id="PF13426">
    <property type="entry name" value="PAS_9"/>
    <property type="match status" value="2"/>
</dbReference>
<dbReference type="InterPro" id="IPR001610">
    <property type="entry name" value="PAC"/>
</dbReference>
<dbReference type="InterPro" id="IPR013656">
    <property type="entry name" value="PAS_4"/>
</dbReference>
<dbReference type="InterPro" id="IPR035965">
    <property type="entry name" value="PAS-like_dom_sf"/>
</dbReference>
<dbReference type="PANTHER" id="PTHR44757">
    <property type="entry name" value="DIGUANYLATE CYCLASE DGCP"/>
    <property type="match status" value="1"/>
</dbReference>